<dbReference type="PANTHER" id="PTHR43806:SF11">
    <property type="entry name" value="CEREVISIN-RELATED"/>
    <property type="match status" value="1"/>
</dbReference>
<dbReference type="PRINTS" id="PR00723">
    <property type="entry name" value="SUBTILISIN"/>
</dbReference>
<evidence type="ECO:0000256" key="6">
    <source>
        <dbReference type="PROSITE-ProRule" id="PRU01240"/>
    </source>
</evidence>
<proteinExistence type="inferred from homology"/>
<dbReference type="Proteomes" id="UP000479114">
    <property type="component" value="Chromosome"/>
</dbReference>
<dbReference type="AlphaFoldDB" id="A0A6C0NVN5"/>
<keyword evidence="5 6" id="KW-0720">Serine protease</keyword>
<dbReference type="InterPro" id="IPR050131">
    <property type="entry name" value="Peptidase_S8_subtilisin-like"/>
</dbReference>
<comment type="similarity">
    <text evidence="1 6 7">Belongs to the peptidase S8 family.</text>
</comment>
<dbReference type="InterPro" id="IPR023828">
    <property type="entry name" value="Peptidase_S8_Ser-AS"/>
</dbReference>
<gene>
    <name evidence="10" type="ORF">GZH47_04935</name>
</gene>
<evidence type="ECO:0000256" key="2">
    <source>
        <dbReference type="ARBA" id="ARBA00022670"/>
    </source>
</evidence>
<dbReference type="InterPro" id="IPR036852">
    <property type="entry name" value="Peptidase_S8/S53_dom_sf"/>
</dbReference>
<keyword evidence="2 6" id="KW-0645">Protease</keyword>
<dbReference type="EMBL" id="CP048286">
    <property type="protein sequence ID" value="QHW30249.1"/>
    <property type="molecule type" value="Genomic_DNA"/>
</dbReference>
<protein>
    <submittedName>
        <fullName evidence="10">S8 family peptidase</fullName>
    </submittedName>
</protein>
<sequence>MPKVEKLLLSCSTARSTSHTSRKLISFKRQDQYARCMRQLANYGIKPLKSIQKGRVIVCHIDGRRSDKLRKLARHPDVSYVEPDFKVHAHGIVSGNGMGKGSGGGSKLSISGARKSSSSPYLKRNLRTQTKRARVRADSGDVQASWNISQVQAHKVWPSTRGSAASIGIIDTGIGKHPDLRVSGGVNTMGGSSYADDHGHGTHVAGIAASLGKNGLSPGVAPNAKLYAVKALDANGAGYVSDLIKGIEWCIKKNIKVINMSLGLAGETSSALKEAVQRARKNGITVVASAGNDGPSNKQGIDQPARYTDAIAVAASTRGGKVADYSSRGYGIDVTAPGSFIKSARPGGGYAIMSGTSMSCPHVAGGVALLKSLQPNLTAYGIKKRLRSTAKKISGYGTRSQGYGVMQLFAASGLSESDNGTEASRTSRKARGAATASRSGRKSRKNGRS</sequence>
<dbReference type="PROSITE" id="PS00136">
    <property type="entry name" value="SUBTILASE_ASP"/>
    <property type="match status" value="1"/>
</dbReference>
<accession>A0A6C0NVN5</accession>
<keyword evidence="4 6" id="KW-0378">Hydrolase</keyword>
<dbReference type="InterPro" id="IPR015500">
    <property type="entry name" value="Peptidase_S8_subtilisin-rel"/>
</dbReference>
<dbReference type="PROSITE" id="PS51892">
    <property type="entry name" value="SUBTILASE"/>
    <property type="match status" value="1"/>
</dbReference>
<evidence type="ECO:0000256" key="1">
    <source>
        <dbReference type="ARBA" id="ARBA00011073"/>
    </source>
</evidence>
<dbReference type="GO" id="GO:0006508">
    <property type="term" value="P:proteolysis"/>
    <property type="evidence" value="ECO:0007669"/>
    <property type="project" value="UniProtKB-KW"/>
</dbReference>
<dbReference type="SUPFAM" id="SSF52743">
    <property type="entry name" value="Subtilisin-like"/>
    <property type="match status" value="1"/>
</dbReference>
<reference evidence="10 11" key="1">
    <citation type="submission" date="2020-02" db="EMBL/GenBank/DDBJ databases">
        <title>Paenibacillus sp. nov., isolated from rhizosphere soil of tomato.</title>
        <authorList>
            <person name="Weon H.-Y."/>
            <person name="Lee S.A."/>
        </authorList>
    </citation>
    <scope>NUCLEOTIDE SEQUENCE [LARGE SCALE GENOMIC DNA]</scope>
    <source>
        <strain evidence="10 11">14171R-81</strain>
    </source>
</reference>
<feature type="region of interest" description="Disordered" evidence="8">
    <location>
        <begin position="96"/>
        <end position="122"/>
    </location>
</feature>
<dbReference type="GO" id="GO:0004252">
    <property type="term" value="F:serine-type endopeptidase activity"/>
    <property type="evidence" value="ECO:0007669"/>
    <property type="project" value="UniProtKB-UniRule"/>
</dbReference>
<evidence type="ECO:0000313" key="11">
    <source>
        <dbReference type="Proteomes" id="UP000479114"/>
    </source>
</evidence>
<dbReference type="KEGG" id="prz:GZH47_04935"/>
<evidence type="ECO:0000259" key="9">
    <source>
        <dbReference type="Pfam" id="PF00082"/>
    </source>
</evidence>
<feature type="active site" description="Charge relay system" evidence="6">
    <location>
        <position position="200"/>
    </location>
</feature>
<evidence type="ECO:0000256" key="4">
    <source>
        <dbReference type="ARBA" id="ARBA00022801"/>
    </source>
</evidence>
<evidence type="ECO:0000313" key="10">
    <source>
        <dbReference type="EMBL" id="QHW30249.1"/>
    </source>
</evidence>
<feature type="active site" description="Charge relay system" evidence="6">
    <location>
        <position position="171"/>
    </location>
</feature>
<dbReference type="InterPro" id="IPR034202">
    <property type="entry name" value="Subtilisin_Carlsberg-like"/>
</dbReference>
<dbReference type="PANTHER" id="PTHR43806">
    <property type="entry name" value="PEPTIDASE S8"/>
    <property type="match status" value="1"/>
</dbReference>
<dbReference type="PROSITE" id="PS00137">
    <property type="entry name" value="SUBTILASE_HIS"/>
    <property type="match status" value="1"/>
</dbReference>
<organism evidence="10 11">
    <name type="scientific">Paenibacillus rhizovicinus</name>
    <dbReference type="NCBI Taxonomy" id="2704463"/>
    <lineage>
        <taxon>Bacteria</taxon>
        <taxon>Bacillati</taxon>
        <taxon>Bacillota</taxon>
        <taxon>Bacilli</taxon>
        <taxon>Bacillales</taxon>
        <taxon>Paenibacillaceae</taxon>
        <taxon>Paenibacillus</taxon>
    </lineage>
</organism>
<evidence type="ECO:0000256" key="7">
    <source>
        <dbReference type="RuleBase" id="RU003355"/>
    </source>
</evidence>
<dbReference type="PROSITE" id="PS00138">
    <property type="entry name" value="SUBTILASE_SER"/>
    <property type="match status" value="1"/>
</dbReference>
<feature type="domain" description="Peptidase S8/S53" evidence="9">
    <location>
        <begin position="162"/>
        <end position="404"/>
    </location>
</feature>
<dbReference type="GO" id="GO:0046872">
    <property type="term" value="F:metal ion binding"/>
    <property type="evidence" value="ECO:0007669"/>
    <property type="project" value="UniProtKB-KW"/>
</dbReference>
<feature type="compositionally biased region" description="Gly residues" evidence="8">
    <location>
        <begin position="96"/>
        <end position="106"/>
    </location>
</feature>
<feature type="compositionally biased region" description="Basic residues" evidence="8">
    <location>
        <begin position="439"/>
        <end position="449"/>
    </location>
</feature>
<evidence type="ECO:0000256" key="8">
    <source>
        <dbReference type="SAM" id="MobiDB-lite"/>
    </source>
</evidence>
<keyword evidence="11" id="KW-1185">Reference proteome</keyword>
<keyword evidence="3" id="KW-0479">Metal-binding</keyword>
<name>A0A6C0NVN5_9BACL</name>
<dbReference type="CDD" id="cd07477">
    <property type="entry name" value="Peptidases_S8_Subtilisin_subset"/>
    <property type="match status" value="1"/>
</dbReference>
<dbReference type="Gene3D" id="3.40.50.200">
    <property type="entry name" value="Peptidase S8/S53 domain"/>
    <property type="match status" value="1"/>
</dbReference>
<dbReference type="Pfam" id="PF00082">
    <property type="entry name" value="Peptidase_S8"/>
    <property type="match status" value="1"/>
</dbReference>
<dbReference type="InterPro" id="IPR022398">
    <property type="entry name" value="Peptidase_S8_His-AS"/>
</dbReference>
<dbReference type="InterPro" id="IPR000209">
    <property type="entry name" value="Peptidase_S8/S53_dom"/>
</dbReference>
<dbReference type="InterPro" id="IPR023827">
    <property type="entry name" value="Peptidase_S8_Asp-AS"/>
</dbReference>
<evidence type="ECO:0000256" key="5">
    <source>
        <dbReference type="ARBA" id="ARBA00022825"/>
    </source>
</evidence>
<feature type="region of interest" description="Disordered" evidence="8">
    <location>
        <begin position="415"/>
        <end position="449"/>
    </location>
</feature>
<feature type="active site" description="Charge relay system" evidence="6">
    <location>
        <position position="357"/>
    </location>
</feature>
<evidence type="ECO:0000256" key="3">
    <source>
        <dbReference type="ARBA" id="ARBA00022723"/>
    </source>
</evidence>